<feature type="domain" description="HTH tetR-type" evidence="5">
    <location>
        <begin position="9"/>
        <end position="69"/>
    </location>
</feature>
<organism evidence="6 7">
    <name type="scientific">Adhaeribacter soli</name>
    <dbReference type="NCBI Taxonomy" id="2607655"/>
    <lineage>
        <taxon>Bacteria</taxon>
        <taxon>Pseudomonadati</taxon>
        <taxon>Bacteroidota</taxon>
        <taxon>Cytophagia</taxon>
        <taxon>Cytophagales</taxon>
        <taxon>Hymenobacteraceae</taxon>
        <taxon>Adhaeribacter</taxon>
    </lineage>
</organism>
<evidence type="ECO:0000256" key="3">
    <source>
        <dbReference type="ARBA" id="ARBA00023163"/>
    </source>
</evidence>
<dbReference type="PRINTS" id="PR00455">
    <property type="entry name" value="HTHTETR"/>
</dbReference>
<keyword evidence="2 4" id="KW-0238">DNA-binding</keyword>
<dbReference type="GO" id="GO:0003700">
    <property type="term" value="F:DNA-binding transcription factor activity"/>
    <property type="evidence" value="ECO:0007669"/>
    <property type="project" value="TreeGrafter"/>
</dbReference>
<dbReference type="PANTHER" id="PTHR30055">
    <property type="entry name" value="HTH-TYPE TRANSCRIPTIONAL REGULATOR RUTR"/>
    <property type="match status" value="1"/>
</dbReference>
<protein>
    <submittedName>
        <fullName evidence="6">TetR/AcrR family transcriptional regulator</fullName>
    </submittedName>
</protein>
<proteinExistence type="predicted"/>
<keyword evidence="7" id="KW-1185">Reference proteome</keyword>
<dbReference type="SUPFAM" id="SSF48498">
    <property type="entry name" value="Tetracyclin repressor-like, C-terminal domain"/>
    <property type="match status" value="1"/>
</dbReference>
<dbReference type="GO" id="GO:0000976">
    <property type="term" value="F:transcription cis-regulatory region binding"/>
    <property type="evidence" value="ECO:0007669"/>
    <property type="project" value="TreeGrafter"/>
</dbReference>
<dbReference type="InterPro" id="IPR023772">
    <property type="entry name" value="DNA-bd_HTH_TetR-type_CS"/>
</dbReference>
<evidence type="ECO:0000256" key="2">
    <source>
        <dbReference type="ARBA" id="ARBA00023125"/>
    </source>
</evidence>
<dbReference type="Gene3D" id="1.10.357.10">
    <property type="entry name" value="Tetracycline Repressor, domain 2"/>
    <property type="match status" value="1"/>
</dbReference>
<evidence type="ECO:0000259" key="5">
    <source>
        <dbReference type="PROSITE" id="PS50977"/>
    </source>
</evidence>
<dbReference type="InterPro" id="IPR036271">
    <property type="entry name" value="Tet_transcr_reg_TetR-rel_C_sf"/>
</dbReference>
<evidence type="ECO:0000313" key="7">
    <source>
        <dbReference type="Proteomes" id="UP000326570"/>
    </source>
</evidence>
<dbReference type="Pfam" id="PF00440">
    <property type="entry name" value="TetR_N"/>
    <property type="match status" value="1"/>
</dbReference>
<dbReference type="PROSITE" id="PS50977">
    <property type="entry name" value="HTH_TETR_2"/>
    <property type="match status" value="1"/>
</dbReference>
<dbReference type="SUPFAM" id="SSF46689">
    <property type="entry name" value="Homeodomain-like"/>
    <property type="match status" value="1"/>
</dbReference>
<evidence type="ECO:0000256" key="4">
    <source>
        <dbReference type="PROSITE-ProRule" id="PRU00335"/>
    </source>
</evidence>
<dbReference type="InterPro" id="IPR050109">
    <property type="entry name" value="HTH-type_TetR-like_transc_reg"/>
</dbReference>
<reference evidence="6 7" key="1">
    <citation type="submission" date="2019-09" db="EMBL/GenBank/DDBJ databases">
        <title>Genome sequence of Adhaeribacter sp. M2.</title>
        <authorList>
            <person name="Srinivasan S."/>
        </authorList>
    </citation>
    <scope>NUCLEOTIDE SEQUENCE [LARGE SCALE GENOMIC DNA]</scope>
    <source>
        <strain evidence="6 7">M2</strain>
    </source>
</reference>
<name>A0A5N1J655_9BACT</name>
<evidence type="ECO:0000256" key="1">
    <source>
        <dbReference type="ARBA" id="ARBA00023015"/>
    </source>
</evidence>
<evidence type="ECO:0000313" key="6">
    <source>
        <dbReference type="EMBL" id="KAA9340182.1"/>
    </source>
</evidence>
<dbReference type="AlphaFoldDB" id="A0A5N1J655"/>
<gene>
    <name evidence="6" type="ORF">F0P94_07490</name>
</gene>
<keyword evidence="1" id="KW-0805">Transcription regulation</keyword>
<dbReference type="InterPro" id="IPR001647">
    <property type="entry name" value="HTH_TetR"/>
</dbReference>
<accession>A0A5N1J655</accession>
<keyword evidence="3" id="KW-0804">Transcription</keyword>
<comment type="caution">
    <text evidence="6">The sequence shown here is derived from an EMBL/GenBank/DDBJ whole genome shotgun (WGS) entry which is preliminary data.</text>
</comment>
<dbReference type="EMBL" id="VTWT01000003">
    <property type="protein sequence ID" value="KAA9340182.1"/>
    <property type="molecule type" value="Genomic_DNA"/>
</dbReference>
<dbReference type="Proteomes" id="UP000326570">
    <property type="component" value="Unassembled WGS sequence"/>
</dbReference>
<dbReference type="InterPro" id="IPR009057">
    <property type="entry name" value="Homeodomain-like_sf"/>
</dbReference>
<feature type="DNA-binding region" description="H-T-H motif" evidence="4">
    <location>
        <begin position="32"/>
        <end position="51"/>
    </location>
</feature>
<dbReference type="PANTHER" id="PTHR30055:SF234">
    <property type="entry name" value="HTH-TYPE TRANSCRIPTIONAL REGULATOR BETI"/>
    <property type="match status" value="1"/>
</dbReference>
<dbReference type="PROSITE" id="PS01081">
    <property type="entry name" value="HTH_TETR_1"/>
    <property type="match status" value="1"/>
</dbReference>
<sequence>MLCCITSKVDKREHILEIAEGLFAEYGYEGASTRMLAKEAGVNVAMISYYFGSKEKLFEALVEKRTSFAREQIASLSREEQDPWQKLNAVIDLNVDRILSDQQFYRILYREVSLQQRSQLGANLVAILMKNVKGLIALIQAGIKAKAFRPVDPELTVATLIGTIFHTTMTTALAHLLLNGNPDGSSVTDEKFAQRLKDHLKDLLQAHLRPI</sequence>